<sequence length="408" mass="45642">MDHFAPDNSSGTDVKDQTFIIPLMRMRGKNATQNVIINPGGPGGSGLAFIYEIGEALNTILGEGYHVLSFDPRGVNGSVPKAECYPDEALRRANARPRYAELSRSGEMYAWNKNLARACYDTMGEHAKYINTPQTAADMNHILDAVGQEDMLYWGFSYGTILGQTYATMYPERSRRVVIDGVANVHDWYSRIDTDRKWVSDSERVLYGFFDECVKAGPARCPLATFGDTPEDLRDLVWARVDETRDQPLSVYVNNTVYGTFDYANILTNAIFYTLYAPHRSWGPVADQLAGFLKGNATDLWMDHGRVDFFGTIGEANRFVTFNDAKSGAGYWPQGRQELLDEVATWANQSRFSLDDLTGFFGRQHIVPQERVETAHPLLILTTSYDPVCPIVGAFAARNIFVGSQIIE</sequence>
<evidence type="ECO:0000256" key="2">
    <source>
        <dbReference type="ARBA" id="ARBA00022801"/>
    </source>
</evidence>
<dbReference type="Pfam" id="PF00561">
    <property type="entry name" value="Abhydrolase_1"/>
    <property type="match status" value="1"/>
</dbReference>
<dbReference type="PANTHER" id="PTHR43248:SF25">
    <property type="entry name" value="AB HYDROLASE-1 DOMAIN-CONTAINING PROTEIN-RELATED"/>
    <property type="match status" value="1"/>
</dbReference>
<comment type="similarity">
    <text evidence="1">Belongs to the peptidase S33 family.</text>
</comment>
<keyword evidence="2" id="KW-0378">Hydrolase</keyword>
<evidence type="ECO:0000256" key="1">
    <source>
        <dbReference type="ARBA" id="ARBA00010088"/>
    </source>
</evidence>
<evidence type="ECO:0000313" key="4">
    <source>
        <dbReference type="EMBL" id="KAL1864588.1"/>
    </source>
</evidence>
<gene>
    <name evidence="4" type="ORF">Daus18300_007605</name>
</gene>
<organism evidence="4 5">
    <name type="scientific">Diaporthe australafricana</name>
    <dbReference type="NCBI Taxonomy" id="127596"/>
    <lineage>
        <taxon>Eukaryota</taxon>
        <taxon>Fungi</taxon>
        <taxon>Dikarya</taxon>
        <taxon>Ascomycota</taxon>
        <taxon>Pezizomycotina</taxon>
        <taxon>Sordariomycetes</taxon>
        <taxon>Sordariomycetidae</taxon>
        <taxon>Diaporthales</taxon>
        <taxon>Diaporthaceae</taxon>
        <taxon>Diaporthe</taxon>
    </lineage>
</organism>
<feature type="domain" description="AB hydrolase-1" evidence="3">
    <location>
        <begin position="35"/>
        <end position="215"/>
    </location>
</feature>
<proteinExistence type="inferred from homology"/>
<name>A0ABR3WLU6_9PEZI</name>
<dbReference type="InterPro" id="IPR029058">
    <property type="entry name" value="AB_hydrolase_fold"/>
</dbReference>
<dbReference type="EMBL" id="JAWRVE010000067">
    <property type="protein sequence ID" value="KAL1864588.1"/>
    <property type="molecule type" value="Genomic_DNA"/>
</dbReference>
<keyword evidence="5" id="KW-1185">Reference proteome</keyword>
<protein>
    <recommendedName>
        <fullName evidence="3">AB hydrolase-1 domain-containing protein</fullName>
    </recommendedName>
</protein>
<dbReference type="InterPro" id="IPR051601">
    <property type="entry name" value="Serine_prot/Carboxylest_S33"/>
</dbReference>
<dbReference type="PANTHER" id="PTHR43248">
    <property type="entry name" value="2-SUCCINYL-6-HYDROXY-2,4-CYCLOHEXADIENE-1-CARBOXYLATE SYNTHASE"/>
    <property type="match status" value="1"/>
</dbReference>
<dbReference type="InterPro" id="IPR000073">
    <property type="entry name" value="AB_hydrolase_1"/>
</dbReference>
<comment type="caution">
    <text evidence="4">The sequence shown here is derived from an EMBL/GenBank/DDBJ whole genome shotgun (WGS) entry which is preliminary data.</text>
</comment>
<reference evidence="4 5" key="1">
    <citation type="journal article" date="2024" name="IMA Fungus">
        <title>IMA Genome - F19 : A genome assembly and annotation guide to empower mycologists, including annotated draft genome sequences of Ceratocystis pirilliformis, Diaporthe australafricana, Fusarium ophioides, Paecilomyces lecythidis, and Sporothrix stenoceras.</title>
        <authorList>
            <person name="Aylward J."/>
            <person name="Wilson A.M."/>
            <person name="Visagie C.M."/>
            <person name="Spraker J."/>
            <person name="Barnes I."/>
            <person name="Buitendag C."/>
            <person name="Ceriani C."/>
            <person name="Del Mar Angel L."/>
            <person name="du Plessis D."/>
            <person name="Fuchs T."/>
            <person name="Gasser K."/>
            <person name="Kramer D."/>
            <person name="Li W."/>
            <person name="Munsamy K."/>
            <person name="Piso A."/>
            <person name="Price J.L."/>
            <person name="Sonnekus B."/>
            <person name="Thomas C."/>
            <person name="van der Nest A."/>
            <person name="van Dijk A."/>
            <person name="van Heerden A."/>
            <person name="van Vuuren N."/>
            <person name="Yilmaz N."/>
            <person name="Duong T.A."/>
            <person name="van der Merwe N.A."/>
            <person name="Wingfield M.J."/>
            <person name="Wingfield B.D."/>
        </authorList>
    </citation>
    <scope>NUCLEOTIDE SEQUENCE [LARGE SCALE GENOMIC DNA]</scope>
    <source>
        <strain evidence="4 5">CMW 18300</strain>
    </source>
</reference>
<dbReference type="SUPFAM" id="SSF53474">
    <property type="entry name" value="alpha/beta-Hydrolases"/>
    <property type="match status" value="1"/>
</dbReference>
<dbReference type="Gene3D" id="3.40.50.1820">
    <property type="entry name" value="alpha/beta hydrolase"/>
    <property type="match status" value="1"/>
</dbReference>
<evidence type="ECO:0000259" key="3">
    <source>
        <dbReference type="Pfam" id="PF00561"/>
    </source>
</evidence>
<accession>A0ABR3WLU6</accession>
<evidence type="ECO:0000313" key="5">
    <source>
        <dbReference type="Proteomes" id="UP001583177"/>
    </source>
</evidence>
<dbReference type="Proteomes" id="UP001583177">
    <property type="component" value="Unassembled WGS sequence"/>
</dbReference>